<evidence type="ECO:0000259" key="11">
    <source>
        <dbReference type="Pfam" id="PF03033"/>
    </source>
</evidence>
<dbReference type="GO" id="GO:0016757">
    <property type="term" value="F:glycosyltransferase activity"/>
    <property type="evidence" value="ECO:0007669"/>
    <property type="project" value="UniProtKB-KW"/>
</dbReference>
<comment type="pathway">
    <text evidence="10">Cell wall biogenesis; peptidoglycan biosynthesis.</text>
</comment>
<dbReference type="InterPro" id="IPR007235">
    <property type="entry name" value="Glyco_trans_28_C"/>
</dbReference>
<evidence type="ECO:0000313" key="14">
    <source>
        <dbReference type="Proteomes" id="UP001549146"/>
    </source>
</evidence>
<evidence type="ECO:0000256" key="3">
    <source>
        <dbReference type="ARBA" id="ARBA00022676"/>
    </source>
</evidence>
<comment type="subcellular location">
    <subcellularLocation>
        <location evidence="10">Cell membrane</location>
        <topology evidence="10">Peripheral membrane protein</topology>
        <orientation evidence="10">Cytoplasmic side</orientation>
    </subcellularLocation>
</comment>
<feature type="binding site" evidence="10">
    <location>
        <position position="258"/>
    </location>
    <ligand>
        <name>UDP-N-acetyl-alpha-D-glucosamine</name>
        <dbReference type="ChEBI" id="CHEBI:57705"/>
    </ligand>
</feature>
<sequence length="370" mass="40249">MHQKLSKTSPRIIISGGGTGGHIYPAIAIADEIKSRLPEAQILFVGALGKMEMEKVPKAGYQIKGLPISGIVRGNLLANLKFPLKLQKSLSLASKIIQEFQPDVAIGTGGYASGPLLWQAAKRNIPVVIQEQNSFPGITNKLLKNKAAAICVAYDGIQEFPKSKVHLTGNPIRSEIFQNLTDHDVALNSFGLDTSKKTILSIGGSQGSRTLNNAWLADWKKLVDSDVQLIWQTGKLEYEKIRAEIPHDAKGIHVTEFIYDMKTAFAAADVIVSRAGAMAISELSLVGKPVILVPFPFAAEDHQTKNAQALVDKNAAMMFTDQEVPFSLVKASLELLKDESKQKELSTHLKALGKPNATKEIVDILLNQIK</sequence>
<reference evidence="13 14" key="1">
    <citation type="submission" date="2024-06" db="EMBL/GenBank/DDBJ databases">
        <title>Genomic Encyclopedia of Type Strains, Phase IV (KMG-IV): sequencing the most valuable type-strain genomes for metagenomic binning, comparative biology and taxonomic classification.</title>
        <authorList>
            <person name="Goeker M."/>
        </authorList>
    </citation>
    <scope>NUCLEOTIDE SEQUENCE [LARGE SCALE GENOMIC DNA]</scope>
    <source>
        <strain evidence="13 14">DSM 29388</strain>
    </source>
</reference>
<evidence type="ECO:0000313" key="13">
    <source>
        <dbReference type="EMBL" id="MET3730937.1"/>
    </source>
</evidence>
<evidence type="ECO:0000256" key="6">
    <source>
        <dbReference type="ARBA" id="ARBA00022984"/>
    </source>
</evidence>
<gene>
    <name evidence="10" type="primary">murG</name>
    <name evidence="13" type="ORF">ABID46_000496</name>
</gene>
<dbReference type="EC" id="2.4.1.227" evidence="10"/>
<feature type="binding site" evidence="10">
    <location>
        <position position="133"/>
    </location>
    <ligand>
        <name>UDP-N-acetyl-alpha-D-glucosamine</name>
        <dbReference type="ChEBI" id="CHEBI:57705"/>
    </ligand>
</feature>
<proteinExistence type="inferred from homology"/>
<protein>
    <recommendedName>
        <fullName evidence="10">UDP-N-acetylglucosamine--N-acetylmuramyl-(pentapeptide) pyrophosphoryl-undecaprenol N-acetylglucosamine transferase</fullName>
        <ecNumber evidence="10">2.4.1.227</ecNumber>
    </recommendedName>
    <alternativeName>
        <fullName evidence="10">Undecaprenyl-PP-MurNAc-pentapeptide-UDPGlcNAc GlcNAc transferase</fullName>
    </alternativeName>
</protein>
<feature type="binding site" evidence="10">
    <location>
        <position position="205"/>
    </location>
    <ligand>
        <name>UDP-N-acetyl-alpha-D-glucosamine</name>
        <dbReference type="ChEBI" id="CHEBI:57705"/>
    </ligand>
</feature>
<keyword evidence="7 10" id="KW-0472">Membrane</keyword>
<feature type="domain" description="Glycosyltransferase family 28 N-terminal" evidence="11">
    <location>
        <begin position="12"/>
        <end position="150"/>
    </location>
</feature>
<comment type="caution">
    <text evidence="13">The sequence shown here is derived from an EMBL/GenBank/DDBJ whole genome shotgun (WGS) entry which is preliminary data.</text>
</comment>
<dbReference type="PANTHER" id="PTHR21015">
    <property type="entry name" value="UDP-N-ACETYLGLUCOSAMINE--N-ACETYLMURAMYL-(PENTAPEPTIDE) PYROPHOSPHORYL-UNDECAPRENOL N-ACETYLGLUCOSAMINE TRANSFERASE 1"/>
    <property type="match status" value="1"/>
</dbReference>
<keyword evidence="6 10" id="KW-0573">Peptidoglycan synthesis</keyword>
<evidence type="ECO:0000256" key="2">
    <source>
        <dbReference type="ARBA" id="ARBA00022618"/>
    </source>
</evidence>
<feature type="binding site" evidence="10">
    <location>
        <position position="303"/>
    </location>
    <ligand>
        <name>UDP-N-acetyl-alpha-D-glucosamine</name>
        <dbReference type="ChEBI" id="CHEBI:57705"/>
    </ligand>
</feature>
<comment type="caution">
    <text evidence="10">Lacks conserved residue(s) required for the propagation of feature annotation.</text>
</comment>
<dbReference type="InterPro" id="IPR004276">
    <property type="entry name" value="GlycoTrans_28_N"/>
</dbReference>
<dbReference type="CDD" id="cd03785">
    <property type="entry name" value="GT28_MurG"/>
    <property type="match status" value="1"/>
</dbReference>
<evidence type="ECO:0000256" key="7">
    <source>
        <dbReference type="ARBA" id="ARBA00023136"/>
    </source>
</evidence>
<feature type="domain" description="Glycosyl transferase family 28 C-terminal" evidence="12">
    <location>
        <begin position="198"/>
        <end position="360"/>
    </location>
</feature>
<dbReference type="RefSeq" id="WP_354506717.1">
    <property type="nucleotide sequence ID" value="NZ_JBEPMO010000002.1"/>
</dbReference>
<keyword evidence="9 10" id="KW-0961">Cell wall biogenesis/degradation</keyword>
<evidence type="ECO:0000259" key="12">
    <source>
        <dbReference type="Pfam" id="PF04101"/>
    </source>
</evidence>
<dbReference type="HAMAP" id="MF_00033">
    <property type="entry name" value="MurG"/>
    <property type="match status" value="1"/>
</dbReference>
<dbReference type="NCBIfam" id="TIGR01133">
    <property type="entry name" value="murG"/>
    <property type="match status" value="1"/>
</dbReference>
<keyword evidence="1 10" id="KW-1003">Cell membrane</keyword>
<evidence type="ECO:0000256" key="10">
    <source>
        <dbReference type="HAMAP-Rule" id="MF_00033"/>
    </source>
</evidence>
<comment type="similarity">
    <text evidence="10">Belongs to the glycosyltransferase 28 family. MurG subfamily.</text>
</comment>
<evidence type="ECO:0000256" key="9">
    <source>
        <dbReference type="ARBA" id="ARBA00023316"/>
    </source>
</evidence>
<keyword evidence="5 10" id="KW-0133">Cell shape</keyword>
<keyword evidence="4 10" id="KW-0808">Transferase</keyword>
<organism evidence="13 14">
    <name type="scientific">Moheibacter stercoris</name>
    <dbReference type="NCBI Taxonomy" id="1628251"/>
    <lineage>
        <taxon>Bacteria</taxon>
        <taxon>Pseudomonadati</taxon>
        <taxon>Bacteroidota</taxon>
        <taxon>Flavobacteriia</taxon>
        <taxon>Flavobacteriales</taxon>
        <taxon>Weeksellaceae</taxon>
        <taxon>Moheibacter</taxon>
    </lineage>
</organism>
<keyword evidence="8 10" id="KW-0131">Cell cycle</keyword>
<keyword evidence="2 10" id="KW-0132">Cell division</keyword>
<dbReference type="Gene3D" id="3.40.50.2000">
    <property type="entry name" value="Glycogen Phosphorylase B"/>
    <property type="match status" value="2"/>
</dbReference>
<keyword evidence="3 10" id="KW-0328">Glycosyltransferase</keyword>
<name>A0ABV2LTS2_9FLAO</name>
<comment type="catalytic activity">
    <reaction evidence="10">
        <text>di-trans,octa-cis-undecaprenyl diphospho-N-acetyl-alpha-D-muramoyl-L-alanyl-D-glutamyl-meso-2,6-diaminopimeloyl-D-alanyl-D-alanine + UDP-N-acetyl-alpha-D-glucosamine = di-trans,octa-cis-undecaprenyl diphospho-[N-acetyl-alpha-D-glucosaminyl-(1-&gt;4)]-N-acetyl-alpha-D-muramoyl-L-alanyl-D-glutamyl-meso-2,6-diaminopimeloyl-D-alanyl-D-alanine + UDP + H(+)</text>
        <dbReference type="Rhea" id="RHEA:31227"/>
        <dbReference type="ChEBI" id="CHEBI:15378"/>
        <dbReference type="ChEBI" id="CHEBI:57705"/>
        <dbReference type="ChEBI" id="CHEBI:58223"/>
        <dbReference type="ChEBI" id="CHEBI:61387"/>
        <dbReference type="ChEBI" id="CHEBI:61388"/>
        <dbReference type="EC" id="2.4.1.227"/>
    </reaction>
</comment>
<feature type="binding site" evidence="10">
    <location>
        <position position="173"/>
    </location>
    <ligand>
        <name>UDP-N-acetyl-alpha-D-glucosamine</name>
        <dbReference type="ChEBI" id="CHEBI:57705"/>
    </ligand>
</feature>
<evidence type="ECO:0000256" key="1">
    <source>
        <dbReference type="ARBA" id="ARBA00022475"/>
    </source>
</evidence>
<comment type="function">
    <text evidence="10">Cell wall formation. Catalyzes the transfer of a GlcNAc subunit on undecaprenyl-pyrophosphoryl-MurNAc-pentapeptide (lipid intermediate I) to form undecaprenyl-pyrophosphoryl-MurNAc-(pentapeptide)GlcNAc (lipid intermediate II).</text>
</comment>
<evidence type="ECO:0000256" key="5">
    <source>
        <dbReference type="ARBA" id="ARBA00022960"/>
    </source>
</evidence>
<dbReference type="EMBL" id="JBEPMO010000002">
    <property type="protein sequence ID" value="MET3730937.1"/>
    <property type="molecule type" value="Genomic_DNA"/>
</dbReference>
<evidence type="ECO:0000256" key="8">
    <source>
        <dbReference type="ARBA" id="ARBA00023306"/>
    </source>
</evidence>
<dbReference type="Pfam" id="PF03033">
    <property type="entry name" value="Glyco_transf_28"/>
    <property type="match status" value="1"/>
</dbReference>
<dbReference type="InterPro" id="IPR006009">
    <property type="entry name" value="GlcNAc_MurG"/>
</dbReference>
<accession>A0ABV2LTS2</accession>
<dbReference type="PANTHER" id="PTHR21015:SF22">
    <property type="entry name" value="GLYCOSYLTRANSFERASE"/>
    <property type="match status" value="1"/>
</dbReference>
<dbReference type="SUPFAM" id="SSF53756">
    <property type="entry name" value="UDP-Glycosyltransferase/glycogen phosphorylase"/>
    <property type="match status" value="1"/>
</dbReference>
<keyword evidence="14" id="KW-1185">Reference proteome</keyword>
<dbReference type="Pfam" id="PF04101">
    <property type="entry name" value="Glyco_tran_28_C"/>
    <property type="match status" value="1"/>
</dbReference>
<dbReference type="Proteomes" id="UP001549146">
    <property type="component" value="Unassembled WGS sequence"/>
</dbReference>
<feature type="binding site" evidence="10">
    <location>
        <begin position="19"/>
        <end position="21"/>
    </location>
    <ligand>
        <name>UDP-N-acetyl-alpha-D-glucosamine</name>
        <dbReference type="ChEBI" id="CHEBI:57705"/>
    </ligand>
</feature>
<evidence type="ECO:0000256" key="4">
    <source>
        <dbReference type="ARBA" id="ARBA00022679"/>
    </source>
</evidence>